<evidence type="ECO:0000256" key="1">
    <source>
        <dbReference type="SAM" id="MobiDB-lite"/>
    </source>
</evidence>
<organism evidence="2 3">
    <name type="scientific">Polyplax serrata</name>
    <name type="common">Common mouse louse</name>
    <dbReference type="NCBI Taxonomy" id="468196"/>
    <lineage>
        <taxon>Eukaryota</taxon>
        <taxon>Metazoa</taxon>
        <taxon>Ecdysozoa</taxon>
        <taxon>Arthropoda</taxon>
        <taxon>Hexapoda</taxon>
        <taxon>Insecta</taxon>
        <taxon>Pterygota</taxon>
        <taxon>Neoptera</taxon>
        <taxon>Paraneoptera</taxon>
        <taxon>Psocodea</taxon>
        <taxon>Troctomorpha</taxon>
        <taxon>Phthiraptera</taxon>
        <taxon>Anoplura</taxon>
        <taxon>Polyplacidae</taxon>
        <taxon>Polyplax</taxon>
    </lineage>
</organism>
<feature type="compositionally biased region" description="Low complexity" evidence="1">
    <location>
        <begin position="250"/>
        <end position="266"/>
    </location>
</feature>
<dbReference type="Proteomes" id="UP001359485">
    <property type="component" value="Unassembled WGS sequence"/>
</dbReference>
<proteinExistence type="predicted"/>
<feature type="region of interest" description="Disordered" evidence="1">
    <location>
        <begin position="235"/>
        <end position="312"/>
    </location>
</feature>
<accession>A0ABR1AW14</accession>
<evidence type="ECO:0000313" key="2">
    <source>
        <dbReference type="EMBL" id="KAK6630005.1"/>
    </source>
</evidence>
<name>A0ABR1AW14_POLSC</name>
<evidence type="ECO:0000313" key="3">
    <source>
        <dbReference type="Proteomes" id="UP001359485"/>
    </source>
</evidence>
<keyword evidence="3" id="KW-1185">Reference proteome</keyword>
<reference evidence="2 3" key="1">
    <citation type="submission" date="2023-09" db="EMBL/GenBank/DDBJ databases">
        <title>Genomes of two closely related lineages of the louse Polyplax serrata with different host specificities.</title>
        <authorList>
            <person name="Martinu J."/>
            <person name="Tarabai H."/>
            <person name="Stefka J."/>
            <person name="Hypsa V."/>
        </authorList>
    </citation>
    <scope>NUCLEOTIDE SEQUENCE [LARGE SCALE GENOMIC DNA]</scope>
    <source>
        <strain evidence="2">98ZLc_SE</strain>
    </source>
</reference>
<protein>
    <submittedName>
        <fullName evidence="2">Uncharacterized protein</fullName>
    </submittedName>
</protein>
<feature type="compositionally biased region" description="Basic and acidic residues" evidence="1">
    <location>
        <begin position="236"/>
        <end position="248"/>
    </location>
</feature>
<dbReference type="EMBL" id="JAWJWF010000021">
    <property type="protein sequence ID" value="KAK6630005.1"/>
    <property type="molecule type" value="Genomic_DNA"/>
</dbReference>
<gene>
    <name evidence="2" type="ORF">RUM44_005478</name>
</gene>
<sequence length="353" mass="39107">MRASQIAGRIKDSAHAILEFFGNIKDKTGWGVSVAVELERLDMKELKKNTGIQTKEGGLHEPNIARTAVEVLESAGEIPGLASLKLCPYCLISSLLGLPRDLNYSGKSRKYEDSDYDVLVDKLNSILALGATAGWLKAAAALHNKEVHALNGNIDSLRVVRNTGERPKVVEALRNVFWYSPVFSSKRGATDRDLFNAWVHMESRSAAQTTLTNSYETSVLCGTLVTPIWTTGFSLSDKDTPPDIDRQDYTTSRSPSGRSSPWSPTGAGHKEPDRRITRGRIRQMTQEEYTIEGKDSDGTDPEPEFQIKFPPPGRAIDEIDGFFRTGRYEPGSMVYPWHVGDDLGMLRSLKTKC</sequence>
<comment type="caution">
    <text evidence="2">The sequence shown here is derived from an EMBL/GenBank/DDBJ whole genome shotgun (WGS) entry which is preliminary data.</text>
</comment>